<keyword evidence="2" id="KW-1185">Reference proteome</keyword>
<protein>
    <submittedName>
        <fullName evidence="1">Uncharacterized protein</fullName>
    </submittedName>
</protein>
<dbReference type="AlphaFoldDB" id="A0A9K3HEM4"/>
<accession>A0A9K3HEM4</accession>
<sequence>MSQLLQRRIRRTTFLSALPQGCRVWIQVLPRASVAGYVKIGIEFQQKGDTSGTTVTFNVSDR</sequence>
<name>A0A9K3HEM4_HELAN</name>
<evidence type="ECO:0000313" key="2">
    <source>
        <dbReference type="Proteomes" id="UP000215914"/>
    </source>
</evidence>
<comment type="caution">
    <text evidence="1">The sequence shown here is derived from an EMBL/GenBank/DDBJ whole genome shotgun (WGS) entry which is preliminary data.</text>
</comment>
<reference evidence="1" key="1">
    <citation type="journal article" date="2017" name="Nature">
        <title>The sunflower genome provides insights into oil metabolism, flowering and Asterid evolution.</title>
        <authorList>
            <person name="Badouin H."/>
            <person name="Gouzy J."/>
            <person name="Grassa C.J."/>
            <person name="Murat F."/>
            <person name="Staton S.E."/>
            <person name="Cottret L."/>
            <person name="Lelandais-Briere C."/>
            <person name="Owens G.L."/>
            <person name="Carrere S."/>
            <person name="Mayjonade B."/>
            <person name="Legrand L."/>
            <person name="Gill N."/>
            <person name="Kane N.C."/>
            <person name="Bowers J.E."/>
            <person name="Hubner S."/>
            <person name="Bellec A."/>
            <person name="Berard A."/>
            <person name="Berges H."/>
            <person name="Blanchet N."/>
            <person name="Boniface M.C."/>
            <person name="Brunel D."/>
            <person name="Catrice O."/>
            <person name="Chaidir N."/>
            <person name="Claudel C."/>
            <person name="Donnadieu C."/>
            <person name="Faraut T."/>
            <person name="Fievet G."/>
            <person name="Helmstetter N."/>
            <person name="King M."/>
            <person name="Knapp S.J."/>
            <person name="Lai Z."/>
            <person name="Le Paslier M.C."/>
            <person name="Lippi Y."/>
            <person name="Lorenzon L."/>
            <person name="Mandel J.R."/>
            <person name="Marage G."/>
            <person name="Marchand G."/>
            <person name="Marquand E."/>
            <person name="Bret-Mestries E."/>
            <person name="Morien E."/>
            <person name="Nambeesan S."/>
            <person name="Nguyen T."/>
            <person name="Pegot-Espagnet P."/>
            <person name="Pouilly N."/>
            <person name="Raftis F."/>
            <person name="Sallet E."/>
            <person name="Schiex T."/>
            <person name="Thomas J."/>
            <person name="Vandecasteele C."/>
            <person name="Vares D."/>
            <person name="Vear F."/>
            <person name="Vautrin S."/>
            <person name="Crespi M."/>
            <person name="Mangin B."/>
            <person name="Burke J.M."/>
            <person name="Salse J."/>
            <person name="Munos S."/>
            <person name="Vincourt P."/>
            <person name="Rieseberg L.H."/>
            <person name="Langlade N.B."/>
        </authorList>
    </citation>
    <scope>NUCLEOTIDE SEQUENCE</scope>
    <source>
        <tissue evidence="1">Leaves</tissue>
    </source>
</reference>
<proteinExistence type="predicted"/>
<evidence type="ECO:0000313" key="1">
    <source>
        <dbReference type="EMBL" id="KAF5776109.1"/>
    </source>
</evidence>
<organism evidence="1 2">
    <name type="scientific">Helianthus annuus</name>
    <name type="common">Common sunflower</name>
    <dbReference type="NCBI Taxonomy" id="4232"/>
    <lineage>
        <taxon>Eukaryota</taxon>
        <taxon>Viridiplantae</taxon>
        <taxon>Streptophyta</taxon>
        <taxon>Embryophyta</taxon>
        <taxon>Tracheophyta</taxon>
        <taxon>Spermatophyta</taxon>
        <taxon>Magnoliopsida</taxon>
        <taxon>eudicotyledons</taxon>
        <taxon>Gunneridae</taxon>
        <taxon>Pentapetalae</taxon>
        <taxon>asterids</taxon>
        <taxon>campanulids</taxon>
        <taxon>Asterales</taxon>
        <taxon>Asteraceae</taxon>
        <taxon>Asteroideae</taxon>
        <taxon>Heliantheae alliance</taxon>
        <taxon>Heliantheae</taxon>
        <taxon>Helianthus</taxon>
    </lineage>
</organism>
<dbReference type="Gramene" id="mRNA:HanXRQr2_Chr13g0619631">
    <property type="protein sequence ID" value="mRNA:HanXRQr2_Chr13g0619631"/>
    <property type="gene ID" value="HanXRQr2_Chr13g0619631"/>
</dbReference>
<dbReference type="EMBL" id="MNCJ02000328">
    <property type="protein sequence ID" value="KAF5776109.1"/>
    <property type="molecule type" value="Genomic_DNA"/>
</dbReference>
<dbReference type="Proteomes" id="UP000215914">
    <property type="component" value="Unassembled WGS sequence"/>
</dbReference>
<reference evidence="1" key="2">
    <citation type="submission" date="2020-06" db="EMBL/GenBank/DDBJ databases">
        <title>Helianthus annuus Genome sequencing and assembly Release 2.</title>
        <authorList>
            <person name="Gouzy J."/>
            <person name="Langlade N."/>
            <person name="Munos S."/>
        </authorList>
    </citation>
    <scope>NUCLEOTIDE SEQUENCE</scope>
    <source>
        <tissue evidence="1">Leaves</tissue>
    </source>
</reference>
<gene>
    <name evidence="1" type="ORF">HanXRQr2_Chr13g0619631</name>
</gene>